<reference evidence="2 3" key="1">
    <citation type="submission" date="2019-02" db="EMBL/GenBank/DDBJ databases">
        <title>Planctomycetal bacteria perform biofilm scaping via a novel small molecule.</title>
        <authorList>
            <person name="Jeske O."/>
            <person name="Boedeker C."/>
            <person name="Wiegand S."/>
            <person name="Breitling P."/>
            <person name="Kallscheuer N."/>
            <person name="Jogler M."/>
            <person name="Rohde M."/>
            <person name="Petersen J."/>
            <person name="Medema M.H."/>
            <person name="Surup F."/>
            <person name="Jogler C."/>
        </authorList>
    </citation>
    <scope>NUCLEOTIDE SEQUENCE [LARGE SCALE GENOMIC DNA]</scope>
    <source>
        <strain evidence="2 3">Mal15</strain>
    </source>
</reference>
<dbReference type="AlphaFoldDB" id="A0A5B9MF60"/>
<organism evidence="2 3">
    <name type="scientific">Stieleria maiorica</name>
    <dbReference type="NCBI Taxonomy" id="2795974"/>
    <lineage>
        <taxon>Bacteria</taxon>
        <taxon>Pseudomonadati</taxon>
        <taxon>Planctomycetota</taxon>
        <taxon>Planctomycetia</taxon>
        <taxon>Pirellulales</taxon>
        <taxon>Pirellulaceae</taxon>
        <taxon>Stieleria</taxon>
    </lineage>
</organism>
<proteinExistence type="predicted"/>
<evidence type="ECO:0000313" key="2">
    <source>
        <dbReference type="EMBL" id="QEF99159.1"/>
    </source>
</evidence>
<keyword evidence="3" id="KW-1185">Reference proteome</keyword>
<evidence type="ECO:0000256" key="1">
    <source>
        <dbReference type="SAM" id="MobiDB-lite"/>
    </source>
</evidence>
<dbReference type="KEGG" id="smam:Mal15_32190"/>
<evidence type="ECO:0000313" key="3">
    <source>
        <dbReference type="Proteomes" id="UP000321353"/>
    </source>
</evidence>
<accession>A0A5B9MF60</accession>
<feature type="compositionally biased region" description="Basic and acidic residues" evidence="1">
    <location>
        <begin position="100"/>
        <end position="112"/>
    </location>
</feature>
<gene>
    <name evidence="2" type="ORF">Mal15_32190</name>
</gene>
<dbReference type="EMBL" id="CP036264">
    <property type="protein sequence ID" value="QEF99159.1"/>
    <property type="molecule type" value="Genomic_DNA"/>
</dbReference>
<name>A0A5B9MF60_9BACT</name>
<dbReference type="Proteomes" id="UP000321353">
    <property type="component" value="Chromosome"/>
</dbReference>
<protein>
    <submittedName>
        <fullName evidence="2">Uncharacterized protein</fullName>
    </submittedName>
</protein>
<feature type="region of interest" description="Disordered" evidence="1">
    <location>
        <begin position="89"/>
        <end position="112"/>
    </location>
</feature>
<sequence>MASPPATRLVGGFSSSILWLNQALFLLRHSCVYLCIASLLIGNLAGWTHVGCVEANHACCQRIEVEATRPESPRHACCHHSHADGASHAHHSSSSCTTERTPEAHTDGSDHGCPDGHDSDRCSVCQSFFASRHAAFIVQPTALAPEISVQTSVHVRKTVRAVERLCRSISVRGPPRV</sequence>